<dbReference type="AlphaFoldDB" id="A0A0F9C2E0"/>
<proteinExistence type="predicted"/>
<name>A0A0F9C2E0_9ZZZZ</name>
<organism evidence="2">
    <name type="scientific">marine sediment metagenome</name>
    <dbReference type="NCBI Taxonomy" id="412755"/>
    <lineage>
        <taxon>unclassified sequences</taxon>
        <taxon>metagenomes</taxon>
        <taxon>ecological metagenomes</taxon>
    </lineage>
</organism>
<protein>
    <submittedName>
        <fullName evidence="2">Uncharacterized protein</fullName>
    </submittedName>
</protein>
<keyword evidence="1" id="KW-0812">Transmembrane</keyword>
<sequence length="53" mass="6074">MLTESGLKLMGRNRLVMRFKKEWFGLDDPLVLIVLLALPIIVVLFLVYVAITN</sequence>
<gene>
    <name evidence="2" type="ORF">LCGC14_2719020</name>
</gene>
<keyword evidence="1" id="KW-1133">Transmembrane helix</keyword>
<reference evidence="2" key="1">
    <citation type="journal article" date="2015" name="Nature">
        <title>Complex archaea that bridge the gap between prokaryotes and eukaryotes.</title>
        <authorList>
            <person name="Spang A."/>
            <person name="Saw J.H."/>
            <person name="Jorgensen S.L."/>
            <person name="Zaremba-Niedzwiedzka K."/>
            <person name="Martijn J."/>
            <person name="Lind A.E."/>
            <person name="van Eijk R."/>
            <person name="Schleper C."/>
            <person name="Guy L."/>
            <person name="Ettema T.J."/>
        </authorList>
    </citation>
    <scope>NUCLEOTIDE SEQUENCE</scope>
</reference>
<evidence type="ECO:0000256" key="1">
    <source>
        <dbReference type="SAM" id="Phobius"/>
    </source>
</evidence>
<accession>A0A0F9C2E0</accession>
<evidence type="ECO:0000313" key="2">
    <source>
        <dbReference type="EMBL" id="KKK90836.1"/>
    </source>
</evidence>
<dbReference type="EMBL" id="LAZR01048920">
    <property type="protein sequence ID" value="KKK90836.1"/>
    <property type="molecule type" value="Genomic_DNA"/>
</dbReference>
<keyword evidence="1" id="KW-0472">Membrane</keyword>
<feature type="transmembrane region" description="Helical" evidence="1">
    <location>
        <begin position="30"/>
        <end position="51"/>
    </location>
</feature>
<comment type="caution">
    <text evidence="2">The sequence shown here is derived from an EMBL/GenBank/DDBJ whole genome shotgun (WGS) entry which is preliminary data.</text>
</comment>